<dbReference type="Proteomes" id="UP000834106">
    <property type="component" value="Chromosome 22"/>
</dbReference>
<gene>
    <name evidence="1" type="ORF">FPE_LOCUS34062</name>
</gene>
<accession>A0AAD2AED7</accession>
<reference evidence="1" key="1">
    <citation type="submission" date="2023-05" db="EMBL/GenBank/DDBJ databases">
        <authorList>
            <person name="Huff M."/>
        </authorList>
    </citation>
    <scope>NUCLEOTIDE SEQUENCE</scope>
</reference>
<evidence type="ECO:0000313" key="1">
    <source>
        <dbReference type="EMBL" id="CAI9786632.1"/>
    </source>
</evidence>
<proteinExistence type="predicted"/>
<organism evidence="1 2">
    <name type="scientific">Fraxinus pennsylvanica</name>
    <dbReference type="NCBI Taxonomy" id="56036"/>
    <lineage>
        <taxon>Eukaryota</taxon>
        <taxon>Viridiplantae</taxon>
        <taxon>Streptophyta</taxon>
        <taxon>Embryophyta</taxon>
        <taxon>Tracheophyta</taxon>
        <taxon>Spermatophyta</taxon>
        <taxon>Magnoliopsida</taxon>
        <taxon>eudicotyledons</taxon>
        <taxon>Gunneridae</taxon>
        <taxon>Pentapetalae</taxon>
        <taxon>asterids</taxon>
        <taxon>lamiids</taxon>
        <taxon>Lamiales</taxon>
        <taxon>Oleaceae</taxon>
        <taxon>Oleeae</taxon>
        <taxon>Fraxinus</taxon>
    </lineage>
</organism>
<name>A0AAD2AED7_9LAMI</name>
<keyword evidence="2" id="KW-1185">Reference proteome</keyword>
<sequence length="129" mass="14320">MESVATVAIKCTPFGTLNLMREVGFINHLKISIWNPGFLFSNASLTPGLSIQQLIGGYERRFPLEIGSVYAAHTNSVEWLLLPFAVHLSCIGGKDASRVDYQNPSFCGPEFQKVVRYLYNSTVWSSSES</sequence>
<evidence type="ECO:0000313" key="2">
    <source>
        <dbReference type="Proteomes" id="UP000834106"/>
    </source>
</evidence>
<dbReference type="EMBL" id="OU503057">
    <property type="protein sequence ID" value="CAI9786632.1"/>
    <property type="molecule type" value="Genomic_DNA"/>
</dbReference>
<dbReference type="AlphaFoldDB" id="A0AAD2AED7"/>
<protein>
    <submittedName>
        <fullName evidence="1">Uncharacterized protein</fullName>
    </submittedName>
</protein>